<dbReference type="RefSeq" id="WP_053085182.1">
    <property type="nucleotide sequence ID" value="NZ_CBTJ020000001.1"/>
</dbReference>
<protein>
    <submittedName>
        <fullName evidence="5">Transcriptional regulator, XRE family</fullName>
    </submittedName>
</protein>
<dbReference type="Gene3D" id="1.25.40.10">
    <property type="entry name" value="Tetratricopeptide repeat domain"/>
    <property type="match status" value="2"/>
</dbReference>
<dbReference type="Gene3D" id="3.40.50.300">
    <property type="entry name" value="P-loop containing nucleotide triphosphate hydrolases"/>
    <property type="match status" value="1"/>
</dbReference>
<evidence type="ECO:0000256" key="2">
    <source>
        <dbReference type="ARBA" id="ARBA00022803"/>
    </source>
</evidence>
<dbReference type="GO" id="GO:0043531">
    <property type="term" value="F:ADP binding"/>
    <property type="evidence" value="ECO:0007669"/>
    <property type="project" value="InterPro"/>
</dbReference>
<feature type="repeat" description="TPR" evidence="3">
    <location>
        <begin position="497"/>
        <end position="530"/>
    </location>
</feature>
<dbReference type="InterPro" id="IPR056681">
    <property type="entry name" value="DUF7779"/>
</dbReference>
<feature type="repeat" description="TPR" evidence="3">
    <location>
        <begin position="665"/>
        <end position="698"/>
    </location>
</feature>
<dbReference type="PANTHER" id="PTHR45641">
    <property type="entry name" value="TETRATRICOPEPTIDE REPEAT PROTEIN (AFU_ORTHOLOGUE AFUA_6G03870)"/>
    <property type="match status" value="1"/>
</dbReference>
<dbReference type="STRING" id="1400863.BN873_10016"/>
<dbReference type="InterPro" id="IPR011990">
    <property type="entry name" value="TPR-like_helical_dom_sf"/>
</dbReference>
<dbReference type="SUPFAM" id="SSF48452">
    <property type="entry name" value="TPR-like"/>
    <property type="match status" value="1"/>
</dbReference>
<dbReference type="SUPFAM" id="SSF52540">
    <property type="entry name" value="P-loop containing nucleoside triphosphate hydrolases"/>
    <property type="match status" value="1"/>
</dbReference>
<dbReference type="Pfam" id="PF25000">
    <property type="entry name" value="DUF7779"/>
    <property type="match status" value="1"/>
</dbReference>
<organism evidence="5 6">
    <name type="scientific">Candidatus Competibacter denitrificans Run_A_D11</name>
    <dbReference type="NCBI Taxonomy" id="1400863"/>
    <lineage>
        <taxon>Bacteria</taxon>
        <taxon>Pseudomonadati</taxon>
        <taxon>Pseudomonadota</taxon>
        <taxon>Gammaproteobacteria</taxon>
        <taxon>Candidatus Competibacteraceae</taxon>
        <taxon>Candidatus Competibacter</taxon>
    </lineage>
</organism>
<dbReference type="Proteomes" id="UP000035760">
    <property type="component" value="Unassembled WGS sequence"/>
</dbReference>
<dbReference type="InterPro" id="IPR019734">
    <property type="entry name" value="TPR_rpt"/>
</dbReference>
<gene>
    <name evidence="5" type="ORF">BN873_10016</name>
</gene>
<evidence type="ECO:0000313" key="5">
    <source>
        <dbReference type="EMBL" id="CDI00760.1"/>
    </source>
</evidence>
<dbReference type="Pfam" id="PF13424">
    <property type="entry name" value="TPR_12"/>
    <property type="match status" value="3"/>
</dbReference>
<evidence type="ECO:0000256" key="3">
    <source>
        <dbReference type="PROSITE-ProRule" id="PRU00339"/>
    </source>
</evidence>
<keyword evidence="1" id="KW-0677">Repeat</keyword>
<proteinExistence type="predicted"/>
<keyword evidence="6" id="KW-1185">Reference proteome</keyword>
<evidence type="ECO:0000259" key="4">
    <source>
        <dbReference type="Pfam" id="PF25000"/>
    </source>
</evidence>
<dbReference type="InterPro" id="IPR027417">
    <property type="entry name" value="P-loop_NTPase"/>
</dbReference>
<keyword evidence="2 3" id="KW-0802">TPR repeat</keyword>
<dbReference type="AlphaFoldDB" id="W6M4L0"/>
<dbReference type="PANTHER" id="PTHR45641:SF19">
    <property type="entry name" value="NEPHROCYSTIN-3"/>
    <property type="match status" value="1"/>
</dbReference>
<dbReference type="OrthoDB" id="5625163at2"/>
<dbReference type="PRINTS" id="PR00381">
    <property type="entry name" value="KINESINLIGHT"/>
</dbReference>
<sequence>MLDQQASRFFMGREALLVHLHELLQAGGAVALHGLPGVGKTQTALAYAMRHRAEYRAVFWMRAATREELITGFSELATLLDLPEKAAVEQEISVAVARRWLAQETGWLLIFDNADDLKLAQTFLPADKMGRLLLTTRDPATRALAEPVAVDCLSPEVSALFLLRRAGRLAKDATLADATPLDQTIAQTLGGELGGLPLALDQAGAYLDEIQISVEEYLKRYREAGHALRARRGELADHDSVAATFALAFAQVANSDPVAADLLRLCAFLDGSGIPEEIFGKSMAELKQKLDQHNWWRWFFSMILGRWIRRERAIQQPKDLHQMVRAASRLSLLHRDRDNRLLVIHPVVQDALRDELDDKARVDWINLAIHLVNDSFPEVRFEHWPRCERLLPQVLACDRWIASQDFPPVVVAARLLNQTGYYLRTRARYEEAGPLLKRALAINERLLGPTHINTATSLNNLAGLYWYQGRLDEAEPLYQRALKIRKRALGPEHPDTASSLNNLAELYQDQGRLDEAESLLQNALAITEQKLGLKHPDTAQSLNNLASLYHDQGRHTDAKLLYQRALTIRKQTLGLEHPDTAQTLNDLALLYHDQGRLDEAEPLFDHALAIRERALGLEHPDTAGSLNNLADLYRAQGRLAEAEPLCQLALVTREHALGQDHPHTATSLNNLASLYRDQGRLDEAEPLFERALAIFEKALGPAHPHTHAVRDNLTALKERRQS</sequence>
<dbReference type="Pfam" id="PF13374">
    <property type="entry name" value="TPR_10"/>
    <property type="match status" value="1"/>
</dbReference>
<reference evidence="5" key="1">
    <citation type="submission" date="2013-07" db="EMBL/GenBank/DDBJ databases">
        <authorList>
            <person name="McIlroy S."/>
        </authorList>
    </citation>
    <scope>NUCLEOTIDE SEQUENCE [LARGE SCALE GENOMIC DNA]</scope>
    <source>
        <strain evidence="5">Run_A_D11</strain>
    </source>
</reference>
<accession>W6M4L0</accession>
<feature type="repeat" description="TPR" evidence="3">
    <location>
        <begin position="581"/>
        <end position="614"/>
    </location>
</feature>
<reference evidence="5" key="2">
    <citation type="submission" date="2014-03" db="EMBL/GenBank/DDBJ databases">
        <title>Candidatus Competibacter-lineage genomes retrieved from metagenomes reveal functional metabolic diversity.</title>
        <authorList>
            <person name="McIlroy S.J."/>
            <person name="Albertsen M."/>
            <person name="Andresen E.K."/>
            <person name="Saunders A.M."/>
            <person name="Kristiansen R."/>
            <person name="Stokholm-Bjerregaard M."/>
            <person name="Nielsen K.L."/>
            <person name="Nielsen P.H."/>
        </authorList>
    </citation>
    <scope>NUCLEOTIDE SEQUENCE</scope>
    <source>
        <strain evidence="5">Run_A_D11</strain>
    </source>
</reference>
<evidence type="ECO:0000256" key="1">
    <source>
        <dbReference type="ARBA" id="ARBA00022737"/>
    </source>
</evidence>
<name>W6M4L0_9GAMM</name>
<feature type="repeat" description="TPR" evidence="3">
    <location>
        <begin position="539"/>
        <end position="572"/>
    </location>
</feature>
<dbReference type="SMART" id="SM00028">
    <property type="entry name" value="TPR"/>
    <property type="match status" value="7"/>
</dbReference>
<dbReference type="EMBL" id="CBTJ020000001">
    <property type="protein sequence ID" value="CDI00760.1"/>
    <property type="molecule type" value="Genomic_DNA"/>
</dbReference>
<evidence type="ECO:0000313" key="6">
    <source>
        <dbReference type="Proteomes" id="UP000035760"/>
    </source>
</evidence>
<comment type="caution">
    <text evidence="5">The sequence shown here is derived from an EMBL/GenBank/DDBJ whole genome shotgun (WGS) entry which is preliminary data.</text>
</comment>
<dbReference type="PROSITE" id="PS50005">
    <property type="entry name" value="TPR"/>
    <property type="match status" value="5"/>
</dbReference>
<feature type="domain" description="DUF7779" evidence="4">
    <location>
        <begin position="254"/>
        <end position="359"/>
    </location>
</feature>
<feature type="repeat" description="TPR" evidence="3">
    <location>
        <begin position="455"/>
        <end position="488"/>
    </location>
</feature>